<dbReference type="InterPro" id="IPR051159">
    <property type="entry name" value="Hexapeptide_acetyltransf"/>
</dbReference>
<dbReference type="GO" id="GO:0016746">
    <property type="term" value="F:acyltransferase activity"/>
    <property type="evidence" value="ECO:0007669"/>
    <property type="project" value="UniProtKB-KW"/>
</dbReference>
<dbReference type="InterPro" id="IPR018357">
    <property type="entry name" value="Hexapep_transf_CS"/>
</dbReference>
<dbReference type="CDD" id="cd04647">
    <property type="entry name" value="LbH_MAT_like"/>
    <property type="match status" value="1"/>
</dbReference>
<protein>
    <submittedName>
        <fullName evidence="4">Galactoside acetyltransferase (LacA)</fullName>
    </submittedName>
</protein>
<evidence type="ECO:0000256" key="2">
    <source>
        <dbReference type="ARBA" id="ARBA00022737"/>
    </source>
</evidence>
<keyword evidence="2" id="KW-0677">Repeat</keyword>
<dbReference type="Gene3D" id="2.160.10.10">
    <property type="entry name" value="Hexapeptide repeat proteins"/>
    <property type="match status" value="1"/>
</dbReference>
<dbReference type="eggNOG" id="COG0110">
    <property type="taxonomic scope" value="Bacteria"/>
</dbReference>
<dbReference type="InterPro" id="IPR011004">
    <property type="entry name" value="Trimer_LpxA-like_sf"/>
</dbReference>
<keyword evidence="3" id="KW-0012">Acyltransferase</keyword>
<evidence type="ECO:0000256" key="3">
    <source>
        <dbReference type="ARBA" id="ARBA00023315"/>
    </source>
</evidence>
<dbReference type="FunCoup" id="Q0EZB3">
    <property type="interactions" value="256"/>
</dbReference>
<dbReference type="PANTHER" id="PTHR23416">
    <property type="entry name" value="SIALIC ACID SYNTHASE-RELATED"/>
    <property type="match status" value="1"/>
</dbReference>
<dbReference type="AlphaFoldDB" id="Q0EZB3"/>
<comment type="caution">
    <text evidence="4">The sequence shown here is derived from an EMBL/GenBank/DDBJ whole genome shotgun (WGS) entry which is preliminary data.</text>
</comment>
<reference evidence="4 5" key="1">
    <citation type="submission" date="2006-09" db="EMBL/GenBank/DDBJ databases">
        <authorList>
            <person name="Emerson D."/>
            <person name="Ferriera S."/>
            <person name="Johnson J."/>
            <person name="Kravitz S."/>
            <person name="Halpern A."/>
            <person name="Remington K."/>
            <person name="Beeson K."/>
            <person name="Tran B."/>
            <person name="Rogers Y.-H."/>
            <person name="Friedman R."/>
            <person name="Venter J.C."/>
        </authorList>
    </citation>
    <scope>NUCLEOTIDE SEQUENCE [LARGE SCALE GENOMIC DNA]</scope>
    <source>
        <strain evidence="4 5">PV-1</strain>
    </source>
</reference>
<dbReference type="Pfam" id="PF00132">
    <property type="entry name" value="Hexapep"/>
    <property type="match status" value="1"/>
</dbReference>
<keyword evidence="5" id="KW-1185">Reference proteome</keyword>
<evidence type="ECO:0000313" key="4">
    <source>
        <dbReference type="EMBL" id="EAU54511.1"/>
    </source>
</evidence>
<dbReference type="SUPFAM" id="SSF51161">
    <property type="entry name" value="Trimeric LpxA-like enzymes"/>
    <property type="match status" value="1"/>
</dbReference>
<evidence type="ECO:0000313" key="5">
    <source>
        <dbReference type="Proteomes" id="UP000005297"/>
    </source>
</evidence>
<dbReference type="PROSITE" id="PS00101">
    <property type="entry name" value="HEXAPEP_TRANSFERASES"/>
    <property type="match status" value="1"/>
</dbReference>
<organism evidence="4 5">
    <name type="scientific">Mariprofundus ferrooxydans PV-1</name>
    <dbReference type="NCBI Taxonomy" id="314345"/>
    <lineage>
        <taxon>Bacteria</taxon>
        <taxon>Pseudomonadati</taxon>
        <taxon>Pseudomonadota</taxon>
        <taxon>Candidatius Mariprofundia</taxon>
        <taxon>Mariprofundales</taxon>
        <taxon>Mariprofundaceae</taxon>
        <taxon>Mariprofundus</taxon>
    </lineage>
</organism>
<evidence type="ECO:0000256" key="1">
    <source>
        <dbReference type="ARBA" id="ARBA00022679"/>
    </source>
</evidence>
<dbReference type="InParanoid" id="Q0EZB3"/>
<accession>Q0EZB3</accession>
<dbReference type="EMBL" id="AATS01000007">
    <property type="protein sequence ID" value="EAU54511.1"/>
    <property type="molecule type" value="Genomic_DNA"/>
</dbReference>
<dbReference type="Proteomes" id="UP000005297">
    <property type="component" value="Unassembled WGS sequence"/>
</dbReference>
<dbReference type="STRING" id="314344.AL013_00545"/>
<dbReference type="InterPro" id="IPR001451">
    <property type="entry name" value="Hexapep"/>
</dbReference>
<dbReference type="HOGENOM" id="CLU_051638_7_3_0"/>
<name>Q0EZB3_9PROT</name>
<proteinExistence type="predicted"/>
<sequence>MSMQIVKLVDFGRIATARLRAWLLRGLGCSGLHKGLVGAGVRVDYPHGVSIGSRTQLESDVWLKLVDSKARLEVGQYGFIGRGVEIDVSKQVSIGDHVLIAPGVFITDHTHNIKSGILIDAQGCASAPVCIADDVWIGARAVILPGVNIGRGAVIGAGAVVTRDVAENSVVAGVPARVLRKRV</sequence>
<gene>
    <name evidence="4" type="ORF">SPV1_07446</name>
</gene>
<keyword evidence="1 4" id="KW-0808">Transferase</keyword>